<gene>
    <name evidence="1" type="ORF">IQ782_15600</name>
</gene>
<organism evidence="1 2">
    <name type="scientific">Salipiger mangrovisoli</name>
    <dbReference type="NCBI Taxonomy" id="2865933"/>
    <lineage>
        <taxon>Bacteria</taxon>
        <taxon>Pseudomonadati</taxon>
        <taxon>Pseudomonadota</taxon>
        <taxon>Alphaproteobacteria</taxon>
        <taxon>Rhodobacterales</taxon>
        <taxon>Roseobacteraceae</taxon>
        <taxon>Salipiger</taxon>
    </lineage>
</organism>
<dbReference type="EMBL" id="JADFFK010000011">
    <property type="protein sequence ID" value="MBE9638278.1"/>
    <property type="molecule type" value="Genomic_DNA"/>
</dbReference>
<name>A0ABR9X3W3_9RHOB</name>
<dbReference type="Proteomes" id="UP000607796">
    <property type="component" value="Unassembled WGS sequence"/>
</dbReference>
<sequence length="289" mass="31659">MLLKKLRPLSYDLGDGWVISASAHVARHMSGELRRQCLALGIRNKTPLDDVMGILEQGHQLADLVLRLLVEIDAAILEIQQVMNTLGAAAAGEEWQPIDESAVGPPSESVPLATDVEASLRTLRMMQPDADVPELSETLEVLKVALGHLTQERDIVAARAEEMDAHMREQVTHAVALSDDPSAAERSHMLQAAFEMAREKGVSTQSAWQKVLEVGRPTLPAREILAKYEPVADMENVLPRLPVSEAKKAAKAWVQARASERNALLKRRKATAQKAVLDNVATIWEGSRA</sequence>
<protein>
    <submittedName>
        <fullName evidence="1">Uncharacterized protein</fullName>
    </submittedName>
</protein>
<proteinExistence type="predicted"/>
<evidence type="ECO:0000313" key="1">
    <source>
        <dbReference type="EMBL" id="MBE9638278.1"/>
    </source>
</evidence>
<dbReference type="RefSeq" id="WP_194135580.1">
    <property type="nucleotide sequence ID" value="NZ_JADFFK010000011.1"/>
</dbReference>
<accession>A0ABR9X3W3</accession>
<reference evidence="1 2" key="1">
    <citation type="journal article" date="2021" name="Int. J. Syst. Evol. Microbiol.">
        <title>Salipiger mangrovisoli sp. nov., isolated from mangrove soil and the proposal for the reclassification of Paraphaeobacter pallidus as Salipiger pallidus comb. nov.</title>
        <authorList>
            <person name="Du J."/>
            <person name="Liu Y."/>
            <person name="Pei T."/>
            <person name="Deng M.R."/>
            <person name="Zhu H."/>
        </authorList>
    </citation>
    <scope>NUCLEOTIDE SEQUENCE [LARGE SCALE GENOMIC DNA]</scope>
    <source>
        <strain evidence="1 2">6D45A</strain>
    </source>
</reference>
<keyword evidence="2" id="KW-1185">Reference proteome</keyword>
<comment type="caution">
    <text evidence="1">The sequence shown here is derived from an EMBL/GenBank/DDBJ whole genome shotgun (WGS) entry which is preliminary data.</text>
</comment>
<evidence type="ECO:0000313" key="2">
    <source>
        <dbReference type="Proteomes" id="UP000607796"/>
    </source>
</evidence>